<name>A0A2N0PD70_9GLOM</name>
<dbReference type="PANTHER" id="PTHR44858:SF1">
    <property type="entry name" value="UDP-N-ACETYLGLUCOSAMINE--PEPTIDE N-ACETYLGLUCOSAMINYLTRANSFERASE SPINDLY-RELATED"/>
    <property type="match status" value="1"/>
</dbReference>
<dbReference type="Pfam" id="PF13181">
    <property type="entry name" value="TPR_8"/>
    <property type="match status" value="1"/>
</dbReference>
<reference evidence="4 5" key="1">
    <citation type="submission" date="2016-04" db="EMBL/GenBank/DDBJ databases">
        <title>Genome analyses suggest a sexual origin of heterokaryosis in a supposedly ancient asexual fungus.</title>
        <authorList>
            <person name="Ropars J."/>
            <person name="Sedzielewska K."/>
            <person name="Noel J."/>
            <person name="Charron P."/>
            <person name="Farinelli L."/>
            <person name="Marton T."/>
            <person name="Kruger M."/>
            <person name="Pelin A."/>
            <person name="Brachmann A."/>
            <person name="Corradi N."/>
        </authorList>
    </citation>
    <scope>NUCLEOTIDE SEQUENCE [LARGE SCALE GENOMIC DNA]</scope>
    <source>
        <strain evidence="4 5">A5</strain>
    </source>
</reference>
<gene>
    <name evidence="4" type="ORF">RhiirA5_421792</name>
</gene>
<dbReference type="VEuPathDB" id="FungiDB:RhiirA1_458586"/>
<keyword evidence="1" id="KW-0677">Repeat</keyword>
<proteinExistence type="predicted"/>
<dbReference type="VEuPathDB" id="FungiDB:FUN_003211"/>
<dbReference type="SUPFAM" id="SSF57850">
    <property type="entry name" value="RING/U-box"/>
    <property type="match status" value="1"/>
</dbReference>
<evidence type="ECO:0000313" key="4">
    <source>
        <dbReference type="EMBL" id="PKC04775.1"/>
    </source>
</evidence>
<dbReference type="InterPro" id="IPR019734">
    <property type="entry name" value="TPR_rpt"/>
</dbReference>
<dbReference type="AlphaFoldDB" id="A0A2N0PD70"/>
<evidence type="ECO:0000256" key="2">
    <source>
        <dbReference type="ARBA" id="ARBA00022803"/>
    </source>
</evidence>
<dbReference type="EMBL" id="LLXJ01000959">
    <property type="protein sequence ID" value="PKC04775.1"/>
    <property type="molecule type" value="Genomic_DNA"/>
</dbReference>
<comment type="caution">
    <text evidence="4">The sequence shown here is derived from an EMBL/GenBank/DDBJ whole genome shotgun (WGS) entry which is preliminary data.</text>
</comment>
<sequence length="1202" mass="141357">MNAYIYENELLLKLEKEGFITPDEKVKELLKELTEIKYLFSLKLLFENFQNNFSSQILINSLKALSDPTQFDYYSKESIIRLELHLRTLVIVLERICFSPIILSKELRDKIYNSLTKFVEIHRKTTQVIEIGIDNNFRSSFNQFNQQKDNNNNDNNIINKRNYNIDFLLVHLRDTLHSLRDDETWFQEILRRTKDILKALLNISPGVLSIVAPGITISNDSSILQMLSQLRQGLTFKYPVASYYVDWRIMLIIQHNVINWSESDKNIISKKFGEMIIMEHLWSYLEREWINIFDKTMLDSQTKFDEVSNKLNKALINTGNFLNDLINGSEPLALPDTLWFGILDLAQNLIQRSTHTATYGLCYYLAIESLNMAPSSFIQFKAIEILLYLNNINNELFSMIEIDFNQYAAKLDKNDSLIKFQNLLIFVKEKCQQDFNLLNGDILLGKGKGKSLEQNTIFKKEEILPSTILDIIANEITCPISNEPTNQLCILKCQHVLSLNNLKKLKQKKCPKCREKVEDNDIRYLPQNAIYKNLYSYLYDAGYILPSIEFEDSSNNLYENDSNNSEVDLMLTKNKKLIKEIKLNSNRFTLIQSIFQITKSKNLTYQEVIKVLEEKKYGKAVLICKKYLGNFPRSYTMRCILAYAYRNLNSYKLAFLYLNEAIKLKRKNPIAYCIRGEIFFKQSIYEYAIFDLNISISYKLKVNNVYILLGNSNLLEGEKSQEKNDYTISCYNHALKNYNIALQNNPNNYLCLKNCAYIYECQEKYLNTLEMLDKLLGINQDDSLFLCYYGEILNDLKRYNESLIIFTKASNLDPENIHILIKQAITYYIIQKYDLALLNLEKVIRMDPLNSIAYYYKGLTYYMMEKYSNAMITLEKFMELDFNDDLANMLFYYLKDLLDDNNFENWNNEILLKINQFSYINSNNLLLLIRCKAYIKLKNYYEANRDLNRLFELNNNISFIYLLQEYSDFWSYLCNYHGINNEESAKFGIIDEFNNYLYNEKKVYLISNLLNSNKKFSKFLENDSDSGNQSSSEKAITFKGEMPSIGFPKLFNNKKLSSHFITWKINIKKILSEECFVKFTIIEGNDNDNSNTLSREHVLKYDDILKLEGIGWIEYTLPFSILTDNNMEWIQPSIDMKNHSIIMQIDYVQFVTSERQTIYATKMGHFLPIHKLYPNIPEAFKDKYFSKKEMENLINLKDIINN</sequence>
<evidence type="ECO:0000256" key="1">
    <source>
        <dbReference type="ARBA" id="ARBA00022737"/>
    </source>
</evidence>
<dbReference type="InterPro" id="IPR050498">
    <property type="entry name" value="Ycf3"/>
</dbReference>
<feature type="repeat" description="TPR" evidence="3">
    <location>
        <begin position="851"/>
        <end position="884"/>
    </location>
</feature>
<dbReference type="InterPro" id="IPR013083">
    <property type="entry name" value="Znf_RING/FYVE/PHD"/>
</dbReference>
<keyword evidence="2 3" id="KW-0802">TPR repeat</keyword>
<dbReference type="InterPro" id="IPR011990">
    <property type="entry name" value="TPR-like_helical_dom_sf"/>
</dbReference>
<feature type="repeat" description="TPR" evidence="3">
    <location>
        <begin position="783"/>
        <end position="816"/>
    </location>
</feature>
<organism evidence="4 5">
    <name type="scientific">Rhizophagus irregularis</name>
    <dbReference type="NCBI Taxonomy" id="588596"/>
    <lineage>
        <taxon>Eukaryota</taxon>
        <taxon>Fungi</taxon>
        <taxon>Fungi incertae sedis</taxon>
        <taxon>Mucoromycota</taxon>
        <taxon>Glomeromycotina</taxon>
        <taxon>Glomeromycetes</taxon>
        <taxon>Glomerales</taxon>
        <taxon>Glomeraceae</taxon>
        <taxon>Rhizophagus</taxon>
    </lineage>
</organism>
<accession>A0A2N0PD70</accession>
<dbReference type="VEuPathDB" id="FungiDB:RhiirFUN_023683"/>
<dbReference type="SUPFAM" id="SSF48452">
    <property type="entry name" value="TPR-like"/>
    <property type="match status" value="2"/>
</dbReference>
<dbReference type="Proteomes" id="UP000232722">
    <property type="component" value="Unassembled WGS sequence"/>
</dbReference>
<dbReference type="Gene3D" id="3.30.40.10">
    <property type="entry name" value="Zinc/RING finger domain, C3HC4 (zinc finger)"/>
    <property type="match status" value="1"/>
</dbReference>
<dbReference type="SMART" id="SM00028">
    <property type="entry name" value="TPR"/>
    <property type="match status" value="6"/>
</dbReference>
<feature type="repeat" description="TPR" evidence="3">
    <location>
        <begin position="817"/>
        <end position="850"/>
    </location>
</feature>
<reference evidence="4 5" key="2">
    <citation type="submission" date="2017-09" db="EMBL/GenBank/DDBJ databases">
        <title>Extensive intraspecific genome diversity in a model arbuscular mycorrhizal fungus.</title>
        <authorList>
            <person name="Chen E.C."/>
            <person name="Morin E."/>
            <person name="Beaudet D."/>
            <person name="Noel J."/>
            <person name="Ndikumana S."/>
            <person name="Charron P."/>
            <person name="St-Onge C."/>
            <person name="Giorgi J."/>
            <person name="Grigoriev I.V."/>
            <person name="Roux C."/>
            <person name="Martin F.M."/>
            <person name="Corradi N."/>
        </authorList>
    </citation>
    <scope>NUCLEOTIDE SEQUENCE [LARGE SCALE GENOMIC DNA]</scope>
    <source>
        <strain evidence="4 5">A5</strain>
    </source>
</reference>
<evidence type="ECO:0000313" key="5">
    <source>
        <dbReference type="Proteomes" id="UP000232722"/>
    </source>
</evidence>
<dbReference type="PROSITE" id="PS50005">
    <property type="entry name" value="TPR"/>
    <property type="match status" value="3"/>
</dbReference>
<protein>
    <submittedName>
        <fullName evidence="4">Uncharacterized protein</fullName>
    </submittedName>
</protein>
<dbReference type="Gene3D" id="1.25.40.10">
    <property type="entry name" value="Tetratricopeptide repeat domain"/>
    <property type="match status" value="3"/>
</dbReference>
<evidence type="ECO:0000256" key="3">
    <source>
        <dbReference type="PROSITE-ProRule" id="PRU00339"/>
    </source>
</evidence>
<dbReference type="PANTHER" id="PTHR44858">
    <property type="entry name" value="TETRATRICOPEPTIDE REPEAT PROTEIN 6"/>
    <property type="match status" value="1"/>
</dbReference>